<reference evidence="4 5" key="1">
    <citation type="submission" date="2022-01" db="EMBL/GenBank/DDBJ databases">
        <title>Maritalea mediterranea sp. nov., isolated from marine plastic residues from the Malva-rosa beach (Valencia, Spain).</title>
        <authorList>
            <person name="Vidal-Verdu A."/>
            <person name="Molina-Menor E."/>
            <person name="Pascual J."/>
            <person name="Pereto J."/>
            <person name="Porcar M."/>
        </authorList>
    </citation>
    <scope>NUCLEOTIDE SEQUENCE [LARGE SCALE GENOMIC DNA]</scope>
    <source>
        <strain evidence="4 5">P4.10X</strain>
    </source>
</reference>
<feature type="transmembrane region" description="Helical" evidence="2">
    <location>
        <begin position="65"/>
        <end position="88"/>
    </location>
</feature>
<proteinExistence type="predicted"/>
<dbReference type="EMBL" id="JAKGTI010000004">
    <property type="protein sequence ID" value="MCF4099854.1"/>
    <property type="molecule type" value="Genomic_DNA"/>
</dbReference>
<comment type="caution">
    <text evidence="4">The sequence shown here is derived from an EMBL/GenBank/DDBJ whole genome shotgun (WGS) entry which is preliminary data.</text>
</comment>
<keyword evidence="2" id="KW-1133">Transmembrane helix</keyword>
<organism evidence="4 5">
    <name type="scientific">Maritalea mediterranea</name>
    <dbReference type="NCBI Taxonomy" id="2909667"/>
    <lineage>
        <taxon>Bacteria</taxon>
        <taxon>Pseudomonadati</taxon>
        <taxon>Pseudomonadota</taxon>
        <taxon>Alphaproteobacteria</taxon>
        <taxon>Hyphomicrobiales</taxon>
        <taxon>Devosiaceae</taxon>
        <taxon>Maritalea</taxon>
    </lineage>
</organism>
<dbReference type="Pfam" id="PF14242">
    <property type="entry name" value="DUF4342"/>
    <property type="match status" value="1"/>
</dbReference>
<dbReference type="RefSeq" id="WP_236115603.1">
    <property type="nucleotide sequence ID" value="NZ_JAKGTI010000004.1"/>
</dbReference>
<evidence type="ECO:0000256" key="2">
    <source>
        <dbReference type="SAM" id="Phobius"/>
    </source>
</evidence>
<name>A0ABS9ED94_9HYPH</name>
<feature type="domain" description="DUF4342" evidence="3">
    <location>
        <begin position="17"/>
        <end position="97"/>
    </location>
</feature>
<protein>
    <submittedName>
        <fullName evidence="4">DUF4342 domain-containing protein</fullName>
    </submittedName>
</protein>
<keyword evidence="2" id="KW-0472">Membrane</keyword>
<keyword evidence="2" id="KW-0812">Transmembrane</keyword>
<evidence type="ECO:0000259" key="3">
    <source>
        <dbReference type="Pfam" id="PF14242"/>
    </source>
</evidence>
<gene>
    <name evidence="4" type="ORF">L1I42_15265</name>
</gene>
<feature type="region of interest" description="Disordered" evidence="1">
    <location>
        <begin position="100"/>
        <end position="130"/>
    </location>
</feature>
<accession>A0ABS9ED94</accession>
<keyword evidence="5" id="KW-1185">Reference proteome</keyword>
<dbReference type="Proteomes" id="UP001201217">
    <property type="component" value="Unassembled WGS sequence"/>
</dbReference>
<evidence type="ECO:0000313" key="4">
    <source>
        <dbReference type="EMBL" id="MCF4099854.1"/>
    </source>
</evidence>
<evidence type="ECO:0000313" key="5">
    <source>
        <dbReference type="Proteomes" id="UP001201217"/>
    </source>
</evidence>
<sequence>MVDEKHNKSDEHKGSWETFTEEIEVAGHKLVEEITRLISEGNVRKLRVRSSNDDVMIEVPLTGSVVVGGVVVLAAPWLALLGGLAGVLAKVKIEVVRDVDPDANDMSPDPEPADNADADKPKKAKKKKKK</sequence>
<dbReference type="InterPro" id="IPR025642">
    <property type="entry name" value="DUF4342"/>
</dbReference>
<evidence type="ECO:0000256" key="1">
    <source>
        <dbReference type="SAM" id="MobiDB-lite"/>
    </source>
</evidence>